<evidence type="ECO:0000313" key="2">
    <source>
        <dbReference type="Proteomes" id="UP000265703"/>
    </source>
</evidence>
<accession>A0A397S2Q5</accession>
<organism evidence="1 2">
    <name type="scientific">Glomus cerebriforme</name>
    <dbReference type="NCBI Taxonomy" id="658196"/>
    <lineage>
        <taxon>Eukaryota</taxon>
        <taxon>Fungi</taxon>
        <taxon>Fungi incertae sedis</taxon>
        <taxon>Mucoromycota</taxon>
        <taxon>Glomeromycotina</taxon>
        <taxon>Glomeromycetes</taxon>
        <taxon>Glomerales</taxon>
        <taxon>Glomeraceae</taxon>
        <taxon>Glomus</taxon>
    </lineage>
</organism>
<comment type="caution">
    <text evidence="1">The sequence shown here is derived from an EMBL/GenBank/DDBJ whole genome shotgun (WGS) entry which is preliminary data.</text>
</comment>
<keyword evidence="2" id="KW-1185">Reference proteome</keyword>
<dbReference type="AlphaFoldDB" id="A0A397S2Q5"/>
<name>A0A397S2Q5_9GLOM</name>
<dbReference type="EMBL" id="QKYT01000917">
    <property type="protein sequence ID" value="RIA80693.1"/>
    <property type="molecule type" value="Genomic_DNA"/>
</dbReference>
<dbReference type="OrthoDB" id="2426790at2759"/>
<evidence type="ECO:0000313" key="1">
    <source>
        <dbReference type="EMBL" id="RIA80693.1"/>
    </source>
</evidence>
<dbReference type="Proteomes" id="UP000265703">
    <property type="component" value="Unassembled WGS sequence"/>
</dbReference>
<gene>
    <name evidence="1" type="ORF">C1645_838251</name>
</gene>
<sequence length="168" mass="19424">MSRKGNPHYVICFGDSLQYQVVSAQFPFNASVKLHKIITPNKRTAVSGVHLFGLQLKCIDKNRKGRSRELKLHEELSKSTQIRRAKGLAKKEQIHFEDSIRNFYNPKDRVILKAIDFTVENKEYNVSFGEDDNVKKKQKLQSMAYVQDVENIPHDVYHHLAAMESKLP</sequence>
<protein>
    <submittedName>
        <fullName evidence="1">Uncharacterized protein</fullName>
    </submittedName>
</protein>
<proteinExistence type="predicted"/>
<reference evidence="1 2" key="1">
    <citation type="submission" date="2018-06" db="EMBL/GenBank/DDBJ databases">
        <title>Comparative genomics reveals the genomic features of Rhizophagus irregularis, R. cerebriforme, R. diaphanum and Gigaspora rosea, and their symbiotic lifestyle signature.</title>
        <authorList>
            <person name="Morin E."/>
            <person name="San Clemente H."/>
            <person name="Chen E.C.H."/>
            <person name="De La Providencia I."/>
            <person name="Hainaut M."/>
            <person name="Kuo A."/>
            <person name="Kohler A."/>
            <person name="Murat C."/>
            <person name="Tang N."/>
            <person name="Roy S."/>
            <person name="Loubradou J."/>
            <person name="Henrissat B."/>
            <person name="Grigoriev I.V."/>
            <person name="Corradi N."/>
            <person name="Roux C."/>
            <person name="Martin F.M."/>
        </authorList>
    </citation>
    <scope>NUCLEOTIDE SEQUENCE [LARGE SCALE GENOMIC DNA]</scope>
    <source>
        <strain evidence="1 2">DAOM 227022</strain>
    </source>
</reference>